<name>A0ABR2W4J2_9FUNG</name>
<protein>
    <submittedName>
        <fullName evidence="2">Uncharacterized protein</fullName>
    </submittedName>
</protein>
<evidence type="ECO:0000256" key="1">
    <source>
        <dbReference type="SAM" id="MobiDB-lite"/>
    </source>
</evidence>
<sequence>MDFRKVRRWVSNPFGNKTDKRRFQKNKRSNTDLRRRNTIAGDSVPTVNDISVDFTRPVSLTIPRSSPSNAITMDRHYASPTNSGLCLEPLEIHTPAAPPNSPISNSEIANFQLLLESQEQNNIQQPSRSHGYKTKFSGKLKRMKGMFTGDWEMQVRGEMELLNGEAEITAYRLLKHGYQPNEIVCG</sequence>
<gene>
    <name evidence="2" type="ORF">K7432_004515</name>
</gene>
<reference evidence="2 3" key="1">
    <citation type="submission" date="2023-04" db="EMBL/GenBank/DDBJ databases">
        <title>Genome of Basidiobolus ranarum AG-B5.</title>
        <authorList>
            <person name="Stajich J.E."/>
            <person name="Carter-House D."/>
            <person name="Gryganskyi A."/>
        </authorList>
    </citation>
    <scope>NUCLEOTIDE SEQUENCE [LARGE SCALE GENOMIC DNA]</scope>
    <source>
        <strain evidence="2 3">AG-B5</strain>
    </source>
</reference>
<comment type="caution">
    <text evidence="2">The sequence shown here is derived from an EMBL/GenBank/DDBJ whole genome shotgun (WGS) entry which is preliminary data.</text>
</comment>
<accession>A0ABR2W4J2</accession>
<dbReference type="EMBL" id="JASJQH010007032">
    <property type="protein sequence ID" value="KAK9719857.1"/>
    <property type="molecule type" value="Genomic_DNA"/>
</dbReference>
<feature type="compositionally biased region" description="Basic residues" evidence="1">
    <location>
        <begin position="19"/>
        <end position="28"/>
    </location>
</feature>
<dbReference type="Proteomes" id="UP001479436">
    <property type="component" value="Unassembled WGS sequence"/>
</dbReference>
<keyword evidence="3" id="KW-1185">Reference proteome</keyword>
<evidence type="ECO:0000313" key="2">
    <source>
        <dbReference type="EMBL" id="KAK9719857.1"/>
    </source>
</evidence>
<feature type="region of interest" description="Disordered" evidence="1">
    <location>
        <begin position="1"/>
        <end position="29"/>
    </location>
</feature>
<organism evidence="2 3">
    <name type="scientific">Basidiobolus ranarum</name>
    <dbReference type="NCBI Taxonomy" id="34480"/>
    <lineage>
        <taxon>Eukaryota</taxon>
        <taxon>Fungi</taxon>
        <taxon>Fungi incertae sedis</taxon>
        <taxon>Zoopagomycota</taxon>
        <taxon>Entomophthoromycotina</taxon>
        <taxon>Basidiobolomycetes</taxon>
        <taxon>Basidiobolales</taxon>
        <taxon>Basidiobolaceae</taxon>
        <taxon>Basidiobolus</taxon>
    </lineage>
</organism>
<proteinExistence type="predicted"/>
<evidence type="ECO:0000313" key="3">
    <source>
        <dbReference type="Proteomes" id="UP001479436"/>
    </source>
</evidence>